<gene>
    <name evidence="2" type="ORF">Poly21_36220</name>
</gene>
<dbReference type="RefSeq" id="WP_302119288.1">
    <property type="nucleotide sequence ID" value="NZ_SJPU01000002.1"/>
</dbReference>
<dbReference type="Proteomes" id="UP000319908">
    <property type="component" value="Unassembled WGS sequence"/>
</dbReference>
<comment type="caution">
    <text evidence="2">The sequence shown here is derived from an EMBL/GenBank/DDBJ whole genome shotgun (WGS) entry which is preliminary data.</text>
</comment>
<evidence type="ECO:0000313" key="2">
    <source>
        <dbReference type="EMBL" id="TWU16417.1"/>
    </source>
</evidence>
<dbReference type="EMBL" id="SJPU01000002">
    <property type="protein sequence ID" value="TWU16417.1"/>
    <property type="molecule type" value="Genomic_DNA"/>
</dbReference>
<dbReference type="PANTHER" id="PTHR43752:SF2">
    <property type="entry name" value="BNR_ASP-BOX REPEAT FAMILY PROTEIN"/>
    <property type="match status" value="1"/>
</dbReference>
<keyword evidence="3" id="KW-1185">Reference proteome</keyword>
<dbReference type="PANTHER" id="PTHR43752">
    <property type="entry name" value="BNR/ASP-BOX REPEAT FAMILY PROTEIN"/>
    <property type="match status" value="1"/>
</dbReference>
<protein>
    <recommendedName>
        <fullName evidence="1">Sialidase domain-containing protein</fullName>
    </recommendedName>
</protein>
<dbReference type="SUPFAM" id="SSF50939">
    <property type="entry name" value="Sialidases"/>
    <property type="match status" value="1"/>
</dbReference>
<dbReference type="InterPro" id="IPR036278">
    <property type="entry name" value="Sialidase_sf"/>
</dbReference>
<feature type="domain" description="Sialidase" evidence="1">
    <location>
        <begin position="102"/>
        <end position="365"/>
    </location>
</feature>
<dbReference type="InterPro" id="IPR011040">
    <property type="entry name" value="Sialidase"/>
</dbReference>
<reference evidence="2 3" key="1">
    <citation type="journal article" date="2020" name="Antonie Van Leeuwenhoek">
        <title>Rhodopirellula heiligendammensis sp. nov., Rhodopirellula pilleata sp. nov., and Rhodopirellula solitaria sp. nov. isolated from natural or artificial marine surfaces in Northern Germany and California, USA, and emended description of the genus Rhodopirellula.</title>
        <authorList>
            <person name="Kallscheuer N."/>
            <person name="Wiegand S."/>
            <person name="Jogler M."/>
            <person name="Boedeker C."/>
            <person name="Peeters S.H."/>
            <person name="Rast P."/>
            <person name="Heuer A."/>
            <person name="Jetten M.S.M."/>
            <person name="Rohde M."/>
            <person name="Jogler C."/>
        </authorList>
    </citation>
    <scope>NUCLEOTIDE SEQUENCE [LARGE SCALE GENOMIC DNA]</scope>
    <source>
        <strain evidence="2 3">Poly21</strain>
    </source>
</reference>
<dbReference type="Gene3D" id="2.120.10.10">
    <property type="match status" value="1"/>
</dbReference>
<accession>A0A5C6BXN2</accession>
<dbReference type="Pfam" id="PF13088">
    <property type="entry name" value="BNR_2"/>
    <property type="match status" value="1"/>
</dbReference>
<organism evidence="2 3">
    <name type="scientific">Allorhodopirellula heiligendammensis</name>
    <dbReference type="NCBI Taxonomy" id="2714739"/>
    <lineage>
        <taxon>Bacteria</taxon>
        <taxon>Pseudomonadati</taxon>
        <taxon>Planctomycetota</taxon>
        <taxon>Planctomycetia</taxon>
        <taxon>Pirellulales</taxon>
        <taxon>Pirellulaceae</taxon>
        <taxon>Allorhodopirellula</taxon>
    </lineage>
</organism>
<evidence type="ECO:0000259" key="1">
    <source>
        <dbReference type="Pfam" id="PF13088"/>
    </source>
</evidence>
<evidence type="ECO:0000313" key="3">
    <source>
        <dbReference type="Proteomes" id="UP000319908"/>
    </source>
</evidence>
<dbReference type="AlphaFoldDB" id="A0A5C6BXN2"/>
<name>A0A5C6BXN2_9BACT</name>
<sequence length="395" mass="42712">MTTLVSSLVVLLSSAFSVVSVSGQEHRQVPLWESSAVLEEAGELPVIDDAEFHVIKKWDQAADGFTFLHGVSLAWHQGKLYASFGHNTGAENTVSEEAHYRVSGDGGESWGPLRTIDAGDEDNLAVSHGVFLSHEGSLWAFQGAYYGKMNDVHTRAYQLDEASGRWQRHGVVVKNGFWPMNQPVKMADGNWIMPGFAAGPYSGDGVFPAAVAISHGDNLTAWDFIEIPVADEITRMWGESAIWVDGKTVYNIARYGQGAVALVAVSSDFGRSWSPSAVSNLPMATSKPAAGVLSTGQRYLVCTTAKNNGGKRAPLTIAVSTPGDNHFSKIFVIRRSLHEGLSGESARQLSLSYPCALEHEGKLYIGYSNNRGRRSNLNSAELAIVPIESLELTIE</sequence>
<proteinExistence type="predicted"/>
<dbReference type="CDD" id="cd15482">
    <property type="entry name" value="Sialidase_non-viral"/>
    <property type="match status" value="1"/>
</dbReference>